<dbReference type="STRING" id="471853.Bcav_1898"/>
<proteinExistence type="predicted"/>
<dbReference type="Proteomes" id="UP000007962">
    <property type="component" value="Chromosome"/>
</dbReference>
<sequence length="407" mass="42387">MSRRDAGVPREVRAAVAHLDPPFGVVDLGAFRANAGDLVRRARGVPIRVATKSVRIRELLAATLERPGFAGVLAYTLPEALWLVEQGFDDVVVGYPTAHRAALGALAADERAARSVTLMVDDVAQLDLVDAVTPPGRRPEIRICLELDAAFRTAGGAVRFGAWRSPVGTPDAAVRLARAVVARPGFALVGLMAYEGQIAGVGDAGRGPRAIAVRAMQRASAAELAERRAAVVAAVRRVADLEFVNGGGTGSLETTTSEAAVTEVTAGSGLLGSGLFDTYRAFRPRPASWFVLPVVRRPTRGVVTVLGGGWVASGPPGHDRLPSVAHPPGLAYVAREAAGEVQTPLRGRAARRLAVGDHVWFRHAKAGEGAEHLGAVVAVDSASRTADGAAAVVGELATYRGEGQAFL</sequence>
<organism evidence="2 3">
    <name type="scientific">Beutenbergia cavernae (strain ATCC BAA-8 / DSM 12333 / CCUG 43141 / JCM 11478 / NBRC 16432 / NCIMB 13614 / HKI 0122)</name>
    <dbReference type="NCBI Taxonomy" id="471853"/>
    <lineage>
        <taxon>Bacteria</taxon>
        <taxon>Bacillati</taxon>
        <taxon>Actinomycetota</taxon>
        <taxon>Actinomycetes</taxon>
        <taxon>Micrococcales</taxon>
        <taxon>Beutenbergiaceae</taxon>
        <taxon>Beutenbergia</taxon>
    </lineage>
</organism>
<dbReference type="HOGENOM" id="CLU_042383_0_0_11"/>
<reference evidence="2 3" key="1">
    <citation type="journal article" date="2009" name="Stand. Genomic Sci.">
        <title>Complete genome sequence of Beutenbergia cavernae type strain (HKI 0122).</title>
        <authorList>
            <person name="Land M."/>
            <person name="Pukall R."/>
            <person name="Abt B."/>
            <person name="Goker M."/>
            <person name="Rohde M."/>
            <person name="Glavina Del Rio T."/>
            <person name="Tice H."/>
            <person name="Copeland A."/>
            <person name="Cheng J.F."/>
            <person name="Lucas S."/>
            <person name="Chen F."/>
            <person name="Nolan M."/>
            <person name="Bruce D."/>
            <person name="Goodwin L."/>
            <person name="Pitluck S."/>
            <person name="Ivanova N."/>
            <person name="Mavromatis K."/>
            <person name="Ovchinnikova G."/>
            <person name="Pati A."/>
            <person name="Chen A."/>
            <person name="Palaniappan K."/>
            <person name="Hauser L."/>
            <person name="Chang Y.J."/>
            <person name="Jefferies C.C."/>
            <person name="Saunders E."/>
            <person name="Brettin T."/>
            <person name="Detter J.C."/>
            <person name="Han C."/>
            <person name="Chain P."/>
            <person name="Bristow J."/>
            <person name="Eisen J.A."/>
            <person name="Markowitz V."/>
            <person name="Hugenholtz P."/>
            <person name="Kyrpides N.C."/>
            <person name="Klenk H.P."/>
            <person name="Lapidus A."/>
        </authorList>
    </citation>
    <scope>NUCLEOTIDE SEQUENCE [LARGE SCALE GENOMIC DNA]</scope>
    <source>
        <strain evidence="3">ATCC BAA-8 / DSM 12333 / NBRC 16432</strain>
    </source>
</reference>
<name>C5C5G3_BEUC1</name>
<dbReference type="InterPro" id="IPR029066">
    <property type="entry name" value="PLP-binding_barrel"/>
</dbReference>
<gene>
    <name evidence="2" type="ordered locus">Bcav_1898</name>
</gene>
<dbReference type="Gene3D" id="3.20.20.10">
    <property type="entry name" value="Alanine racemase"/>
    <property type="match status" value="1"/>
</dbReference>
<keyword evidence="3" id="KW-1185">Reference proteome</keyword>
<dbReference type="AlphaFoldDB" id="C5C5G3"/>
<dbReference type="SUPFAM" id="SSF51419">
    <property type="entry name" value="PLP-binding barrel"/>
    <property type="match status" value="1"/>
</dbReference>
<dbReference type="GO" id="GO:0036088">
    <property type="term" value="P:D-serine catabolic process"/>
    <property type="evidence" value="ECO:0007669"/>
    <property type="project" value="TreeGrafter"/>
</dbReference>
<dbReference type="KEGG" id="bcv:Bcav_1898"/>
<accession>C5C5G3</accession>
<dbReference type="RefSeq" id="WP_015882394.1">
    <property type="nucleotide sequence ID" value="NC_012669.1"/>
</dbReference>
<dbReference type="OrthoDB" id="2445260at2"/>
<dbReference type="GO" id="GO:0008721">
    <property type="term" value="F:D-serine ammonia-lyase activity"/>
    <property type="evidence" value="ECO:0007669"/>
    <property type="project" value="TreeGrafter"/>
</dbReference>
<dbReference type="InterPro" id="IPR001608">
    <property type="entry name" value="Ala_racemase_N"/>
</dbReference>
<dbReference type="Pfam" id="PF01168">
    <property type="entry name" value="Ala_racemase_N"/>
    <property type="match status" value="1"/>
</dbReference>
<dbReference type="EMBL" id="CP001618">
    <property type="protein sequence ID" value="ACQ80154.1"/>
    <property type="molecule type" value="Genomic_DNA"/>
</dbReference>
<dbReference type="InterPro" id="IPR051466">
    <property type="entry name" value="D-amino_acid_metab_enzyme"/>
</dbReference>
<feature type="domain" description="Alanine racemase N-terminal" evidence="1">
    <location>
        <begin position="26"/>
        <end position="272"/>
    </location>
</feature>
<evidence type="ECO:0000259" key="1">
    <source>
        <dbReference type="Pfam" id="PF01168"/>
    </source>
</evidence>
<evidence type="ECO:0000313" key="3">
    <source>
        <dbReference type="Proteomes" id="UP000007962"/>
    </source>
</evidence>
<dbReference type="PANTHER" id="PTHR28004">
    <property type="entry name" value="ZGC:162816-RELATED"/>
    <property type="match status" value="1"/>
</dbReference>
<evidence type="ECO:0000313" key="2">
    <source>
        <dbReference type="EMBL" id="ACQ80154.1"/>
    </source>
</evidence>
<protein>
    <submittedName>
        <fullName evidence="2">Alanine racemase domain protein</fullName>
    </submittedName>
</protein>
<dbReference type="PANTHER" id="PTHR28004:SF2">
    <property type="entry name" value="D-SERINE DEHYDRATASE"/>
    <property type="match status" value="1"/>
</dbReference>
<dbReference type="eggNOG" id="COG3616">
    <property type="taxonomic scope" value="Bacteria"/>
</dbReference>